<dbReference type="Proteomes" id="UP000032303">
    <property type="component" value="Chromosome 1"/>
</dbReference>
<dbReference type="STRING" id="658445.H744_1c0690"/>
<evidence type="ECO:0000313" key="2">
    <source>
        <dbReference type="Proteomes" id="UP000032303"/>
    </source>
</evidence>
<name>A0A0C5WRX8_9GAMM</name>
<protein>
    <submittedName>
        <fullName evidence="1">Uncharacterized protein</fullName>
    </submittedName>
</protein>
<dbReference type="HOGENOM" id="CLU_1276739_0_0_6"/>
<organism evidence="1 2">
    <name type="scientific">Photobacterium gaetbulicola Gung47</name>
    <dbReference type="NCBI Taxonomy" id="658445"/>
    <lineage>
        <taxon>Bacteria</taxon>
        <taxon>Pseudomonadati</taxon>
        <taxon>Pseudomonadota</taxon>
        <taxon>Gammaproteobacteria</taxon>
        <taxon>Vibrionales</taxon>
        <taxon>Vibrionaceae</taxon>
        <taxon>Photobacterium</taxon>
    </lineage>
</organism>
<gene>
    <name evidence="1" type="ORF">H744_1c0690</name>
</gene>
<dbReference type="OrthoDB" id="6887035at2"/>
<reference evidence="1 2" key="1">
    <citation type="submission" date="2013-05" db="EMBL/GenBank/DDBJ databases">
        <title>Complete genome sequence of the lipase-producing bacterium Photobacterium gaetbulicola Gung47.</title>
        <authorList>
            <person name="Kim Y.-O."/>
        </authorList>
    </citation>
    <scope>NUCLEOTIDE SEQUENCE [LARGE SCALE GENOMIC DNA]</scope>
    <source>
        <strain evidence="1 2">Gung47</strain>
    </source>
</reference>
<dbReference type="AlphaFoldDB" id="A0A0C5WRX8"/>
<dbReference type="EMBL" id="CP005973">
    <property type="protein sequence ID" value="AJR05715.1"/>
    <property type="molecule type" value="Genomic_DNA"/>
</dbReference>
<evidence type="ECO:0000313" key="1">
    <source>
        <dbReference type="EMBL" id="AJR05715.1"/>
    </source>
</evidence>
<dbReference type="KEGG" id="pgb:H744_1c0690"/>
<sequence length="213" mass="24206">MKSIYLYDVGIRPWEQTTSVADHRFATITVVQRSVSDLLGLWLTLVTSVSERLPRALKWRTVGHSIEGSKVQELKLLKQLRSGLVNDDLLRKNEDSNIYSYVKRLSESMSEFDLNTITQAQYTSLLFLPDREPSIATVWKVFKNSDTGLDAMGMERTLDLLDNLLICRVTESDTHVSTQFIGVVEQVDELLVKLNDLNITRVESDDVAKLISN</sequence>
<proteinExistence type="predicted"/>
<dbReference type="PATRIC" id="fig|658445.3.peg.750"/>
<keyword evidence="2" id="KW-1185">Reference proteome</keyword>
<accession>A0A0C5WRX8</accession>